<keyword evidence="2" id="KW-1185">Reference proteome</keyword>
<dbReference type="RefSeq" id="WP_317832930.1">
    <property type="nucleotide sequence ID" value="NZ_CP136920.1"/>
</dbReference>
<sequence>MNLHIDVVNEETWVTGSDTGRLDINGRIYWTFQPTSQGLNLPSGTLDFASIIVEDAPDGAFFFANAAVAELGTNSGDKYGAFGVEEFVGVASLATVTIVGTGSIGKFSYSGLRDKSYFEAMIGQSVPFFDRNGAADWSNLNVVVPEPAHTALLIVFTALFACFRRKRP</sequence>
<protein>
    <submittedName>
        <fullName evidence="1">Uncharacterized protein</fullName>
    </submittedName>
</protein>
<accession>A0AAQ3LAQ0</accession>
<evidence type="ECO:0000313" key="1">
    <source>
        <dbReference type="EMBL" id="WOO40747.1"/>
    </source>
</evidence>
<dbReference type="AlphaFoldDB" id="A0AAQ3LAQ0"/>
<dbReference type="KEGG" id="puo:RZN69_19160"/>
<name>A0AAQ3LAQ0_9BACT</name>
<organism evidence="1 2">
    <name type="scientific">Rubellicoccus peritrichatus</name>
    <dbReference type="NCBI Taxonomy" id="3080537"/>
    <lineage>
        <taxon>Bacteria</taxon>
        <taxon>Pseudomonadati</taxon>
        <taxon>Verrucomicrobiota</taxon>
        <taxon>Opitutia</taxon>
        <taxon>Puniceicoccales</taxon>
        <taxon>Cerasicoccaceae</taxon>
        <taxon>Rubellicoccus</taxon>
    </lineage>
</organism>
<evidence type="ECO:0000313" key="2">
    <source>
        <dbReference type="Proteomes" id="UP001304300"/>
    </source>
</evidence>
<proteinExistence type="predicted"/>
<dbReference type="Proteomes" id="UP001304300">
    <property type="component" value="Chromosome"/>
</dbReference>
<gene>
    <name evidence="1" type="ORF">RZN69_19160</name>
</gene>
<dbReference type="EMBL" id="CP136920">
    <property type="protein sequence ID" value="WOO40747.1"/>
    <property type="molecule type" value="Genomic_DNA"/>
</dbReference>
<reference evidence="1 2" key="1">
    <citation type="submission" date="2023-10" db="EMBL/GenBank/DDBJ databases">
        <title>Rubellicoccus peritrichatus gen. nov., sp. nov., isolated from an algae of coral reef tank.</title>
        <authorList>
            <person name="Luo J."/>
        </authorList>
    </citation>
    <scope>NUCLEOTIDE SEQUENCE [LARGE SCALE GENOMIC DNA]</scope>
    <source>
        <strain evidence="1 2">CR14</strain>
    </source>
</reference>